<dbReference type="RefSeq" id="WP_106245187.1">
    <property type="nucleotide sequence ID" value="NZ_PVZC01000003.1"/>
</dbReference>
<dbReference type="PANTHER" id="PTHR30419">
    <property type="entry name" value="HTH-TYPE TRANSCRIPTIONAL REGULATOR YBHD"/>
    <property type="match status" value="1"/>
</dbReference>
<dbReference type="SUPFAM" id="SSF53850">
    <property type="entry name" value="Periplasmic binding protein-like II"/>
    <property type="match status" value="1"/>
</dbReference>
<comment type="similarity">
    <text evidence="1">Belongs to the LysR transcriptional regulatory family.</text>
</comment>
<keyword evidence="3 6" id="KW-0238">DNA-binding</keyword>
<sequence>MLLRQLEYLTALARERHFARAAESCHVSQPALSAAIRKLEAELDVPIVRRGARFEGFTPEGERVLRWAYRILAERDGLTEELGVLRAGLTGRLRIGAIPTALTTVPLLTVPFAAEHPLVTVSVLSLPSADIHRQLAEFELDLGLTYLGGEPPPGLRASPLYRERYVLLTHAEGRFATAEAASWAEAARLPLCLLTPDMHNRRVLDEIFRSVDAEPAATVETNSVAALYAHVHDGRWAGVVPHAWLRVFGVPAGMRALPLVDPVASRPVGLVRPDRDPEPILARALLEVARRGGVQRELDRLLPGSAARGGEPRPGRP</sequence>
<gene>
    <name evidence="6" type="ORF">CLV72_103620</name>
</gene>
<dbReference type="EMBL" id="PVZC01000003">
    <property type="protein sequence ID" value="PRY00010.1"/>
    <property type="molecule type" value="Genomic_DNA"/>
</dbReference>
<name>A0A2T0Q862_9ACTN</name>
<dbReference type="InterPro" id="IPR050950">
    <property type="entry name" value="HTH-type_LysR_regulators"/>
</dbReference>
<protein>
    <submittedName>
        <fullName evidence="6">DNA-binding transcriptional LysR family regulator</fullName>
    </submittedName>
</protein>
<dbReference type="InterPro" id="IPR000847">
    <property type="entry name" value="LysR_HTH_N"/>
</dbReference>
<dbReference type="Pfam" id="PF00126">
    <property type="entry name" value="HTH_1"/>
    <property type="match status" value="1"/>
</dbReference>
<dbReference type="GO" id="GO:0003677">
    <property type="term" value="F:DNA binding"/>
    <property type="evidence" value="ECO:0007669"/>
    <property type="project" value="UniProtKB-KW"/>
</dbReference>
<evidence type="ECO:0000313" key="6">
    <source>
        <dbReference type="EMBL" id="PRY00010.1"/>
    </source>
</evidence>
<dbReference type="PROSITE" id="PS50931">
    <property type="entry name" value="HTH_LYSR"/>
    <property type="match status" value="1"/>
</dbReference>
<accession>A0A2T0Q862</accession>
<dbReference type="Gene3D" id="1.10.10.10">
    <property type="entry name" value="Winged helix-like DNA-binding domain superfamily/Winged helix DNA-binding domain"/>
    <property type="match status" value="1"/>
</dbReference>
<dbReference type="InterPro" id="IPR036390">
    <property type="entry name" value="WH_DNA-bd_sf"/>
</dbReference>
<dbReference type="Pfam" id="PF03466">
    <property type="entry name" value="LysR_substrate"/>
    <property type="match status" value="1"/>
</dbReference>
<dbReference type="CDD" id="cd05466">
    <property type="entry name" value="PBP2_LTTR_substrate"/>
    <property type="match status" value="1"/>
</dbReference>
<evidence type="ECO:0000313" key="7">
    <source>
        <dbReference type="Proteomes" id="UP000237846"/>
    </source>
</evidence>
<keyword evidence="4" id="KW-0804">Transcription</keyword>
<comment type="caution">
    <text evidence="6">The sequence shown here is derived from an EMBL/GenBank/DDBJ whole genome shotgun (WGS) entry which is preliminary data.</text>
</comment>
<dbReference type="OrthoDB" id="3181812at2"/>
<dbReference type="GO" id="GO:0003700">
    <property type="term" value="F:DNA-binding transcription factor activity"/>
    <property type="evidence" value="ECO:0007669"/>
    <property type="project" value="InterPro"/>
</dbReference>
<dbReference type="FunFam" id="1.10.10.10:FF:000001">
    <property type="entry name" value="LysR family transcriptional regulator"/>
    <property type="match status" value="1"/>
</dbReference>
<dbReference type="AlphaFoldDB" id="A0A2T0Q862"/>
<dbReference type="GO" id="GO:0005829">
    <property type="term" value="C:cytosol"/>
    <property type="evidence" value="ECO:0007669"/>
    <property type="project" value="TreeGrafter"/>
</dbReference>
<dbReference type="PANTHER" id="PTHR30419:SF31">
    <property type="entry name" value="BLR3139 PROTEIN"/>
    <property type="match status" value="1"/>
</dbReference>
<evidence type="ECO:0000259" key="5">
    <source>
        <dbReference type="PROSITE" id="PS50931"/>
    </source>
</evidence>
<reference evidence="6 7" key="1">
    <citation type="submission" date="2018-03" db="EMBL/GenBank/DDBJ databases">
        <title>Genomic Encyclopedia of Archaeal and Bacterial Type Strains, Phase II (KMG-II): from individual species to whole genera.</title>
        <authorList>
            <person name="Goeker M."/>
        </authorList>
    </citation>
    <scope>NUCLEOTIDE SEQUENCE [LARGE SCALE GENOMIC DNA]</scope>
    <source>
        <strain evidence="6 7">DSM 45601</strain>
    </source>
</reference>
<dbReference type="PRINTS" id="PR00039">
    <property type="entry name" value="HTHLYSR"/>
</dbReference>
<proteinExistence type="inferred from homology"/>
<dbReference type="Gene3D" id="3.40.190.290">
    <property type="match status" value="1"/>
</dbReference>
<evidence type="ECO:0000256" key="2">
    <source>
        <dbReference type="ARBA" id="ARBA00023015"/>
    </source>
</evidence>
<evidence type="ECO:0000256" key="1">
    <source>
        <dbReference type="ARBA" id="ARBA00009437"/>
    </source>
</evidence>
<evidence type="ECO:0000256" key="3">
    <source>
        <dbReference type="ARBA" id="ARBA00023125"/>
    </source>
</evidence>
<keyword evidence="7" id="KW-1185">Reference proteome</keyword>
<dbReference type="SUPFAM" id="SSF46785">
    <property type="entry name" value="Winged helix' DNA-binding domain"/>
    <property type="match status" value="1"/>
</dbReference>
<dbReference type="Proteomes" id="UP000237846">
    <property type="component" value="Unassembled WGS sequence"/>
</dbReference>
<keyword evidence="2" id="KW-0805">Transcription regulation</keyword>
<evidence type="ECO:0000256" key="4">
    <source>
        <dbReference type="ARBA" id="ARBA00023163"/>
    </source>
</evidence>
<dbReference type="InterPro" id="IPR005119">
    <property type="entry name" value="LysR_subst-bd"/>
</dbReference>
<dbReference type="InterPro" id="IPR036388">
    <property type="entry name" value="WH-like_DNA-bd_sf"/>
</dbReference>
<feature type="domain" description="HTH lysR-type" evidence="5">
    <location>
        <begin position="1"/>
        <end position="58"/>
    </location>
</feature>
<organism evidence="6 7">
    <name type="scientific">Allonocardiopsis opalescens</name>
    <dbReference type="NCBI Taxonomy" id="1144618"/>
    <lineage>
        <taxon>Bacteria</taxon>
        <taxon>Bacillati</taxon>
        <taxon>Actinomycetota</taxon>
        <taxon>Actinomycetes</taxon>
        <taxon>Streptosporangiales</taxon>
        <taxon>Allonocardiopsis</taxon>
    </lineage>
</organism>